<keyword evidence="1" id="KW-0812">Transmembrane</keyword>
<keyword evidence="1" id="KW-0472">Membrane</keyword>
<sequence length="68" mass="7062">MSGDLSEGLDSSSGHPAVLFALNVALSTAFAALLLWLSAFAGLTTFSWGRVVAFALVLVVLTYVVTSE</sequence>
<dbReference type="AlphaFoldDB" id="A0ABD5QBB2"/>
<dbReference type="InterPro" id="IPR058420">
    <property type="entry name" value="DUF8107"/>
</dbReference>
<organism evidence="3 4">
    <name type="scientific">Saliphagus infecundisoli</name>
    <dbReference type="NCBI Taxonomy" id="1849069"/>
    <lineage>
        <taxon>Archaea</taxon>
        <taxon>Methanobacteriati</taxon>
        <taxon>Methanobacteriota</taxon>
        <taxon>Stenosarchaea group</taxon>
        <taxon>Halobacteria</taxon>
        <taxon>Halobacteriales</taxon>
        <taxon>Natrialbaceae</taxon>
        <taxon>Saliphagus</taxon>
    </lineage>
</organism>
<feature type="transmembrane region" description="Helical" evidence="1">
    <location>
        <begin position="48"/>
        <end position="66"/>
    </location>
</feature>
<name>A0ABD5QBB2_9EURY</name>
<reference evidence="3 4" key="1">
    <citation type="journal article" date="2019" name="Int. J. Syst. Evol. Microbiol.">
        <title>The Global Catalogue of Microorganisms (GCM) 10K type strain sequencing project: providing services to taxonomists for standard genome sequencing and annotation.</title>
        <authorList>
            <consortium name="The Broad Institute Genomics Platform"/>
            <consortium name="The Broad Institute Genome Sequencing Center for Infectious Disease"/>
            <person name="Wu L."/>
            <person name="Ma J."/>
        </authorList>
    </citation>
    <scope>NUCLEOTIDE SEQUENCE [LARGE SCALE GENOMIC DNA]</scope>
    <source>
        <strain evidence="3 4">CGMCC 1.15824</strain>
    </source>
</reference>
<evidence type="ECO:0000259" key="2">
    <source>
        <dbReference type="Pfam" id="PF26409"/>
    </source>
</evidence>
<protein>
    <recommendedName>
        <fullName evidence="2">DUF8107 domain-containing protein</fullName>
    </recommendedName>
</protein>
<proteinExistence type="predicted"/>
<dbReference type="Pfam" id="PF26409">
    <property type="entry name" value="DUF8107"/>
    <property type="match status" value="1"/>
</dbReference>
<evidence type="ECO:0000313" key="3">
    <source>
        <dbReference type="EMBL" id="MFC4987005.1"/>
    </source>
</evidence>
<evidence type="ECO:0000313" key="4">
    <source>
        <dbReference type="Proteomes" id="UP001595925"/>
    </source>
</evidence>
<keyword evidence="4" id="KW-1185">Reference proteome</keyword>
<feature type="domain" description="DUF8107" evidence="2">
    <location>
        <begin position="4"/>
        <end position="66"/>
    </location>
</feature>
<feature type="transmembrane region" description="Helical" evidence="1">
    <location>
        <begin position="20"/>
        <end position="41"/>
    </location>
</feature>
<dbReference type="RefSeq" id="WP_114575993.1">
    <property type="nucleotide sequence ID" value="NZ_JAIVEF010000005.1"/>
</dbReference>
<dbReference type="EMBL" id="JBHSJG010000014">
    <property type="protein sequence ID" value="MFC4987005.1"/>
    <property type="molecule type" value="Genomic_DNA"/>
</dbReference>
<evidence type="ECO:0000256" key="1">
    <source>
        <dbReference type="SAM" id="Phobius"/>
    </source>
</evidence>
<accession>A0ABD5QBB2</accession>
<keyword evidence="1" id="KW-1133">Transmembrane helix</keyword>
<comment type="caution">
    <text evidence="3">The sequence shown here is derived from an EMBL/GenBank/DDBJ whole genome shotgun (WGS) entry which is preliminary data.</text>
</comment>
<gene>
    <name evidence="3" type="ORF">ACFPFO_04300</name>
</gene>
<dbReference type="Proteomes" id="UP001595925">
    <property type="component" value="Unassembled WGS sequence"/>
</dbReference>